<evidence type="ECO:0000256" key="1">
    <source>
        <dbReference type="SAM" id="SignalP"/>
    </source>
</evidence>
<proteinExistence type="predicted"/>
<organism evidence="2 3">
    <name type="scientific">Chitinophaga fulva</name>
    <dbReference type="NCBI Taxonomy" id="2728842"/>
    <lineage>
        <taxon>Bacteria</taxon>
        <taxon>Pseudomonadati</taxon>
        <taxon>Bacteroidota</taxon>
        <taxon>Chitinophagia</taxon>
        <taxon>Chitinophagales</taxon>
        <taxon>Chitinophagaceae</taxon>
        <taxon>Chitinophaga</taxon>
    </lineage>
</organism>
<evidence type="ECO:0000313" key="3">
    <source>
        <dbReference type="Proteomes" id="UP000583266"/>
    </source>
</evidence>
<dbReference type="Proteomes" id="UP000583266">
    <property type="component" value="Unassembled WGS sequence"/>
</dbReference>
<feature type="chain" id="PRO_5033050986" description="Polysaccharide lyase" evidence="1">
    <location>
        <begin position="21"/>
        <end position="281"/>
    </location>
</feature>
<reference evidence="2 3" key="1">
    <citation type="submission" date="2020-04" db="EMBL/GenBank/DDBJ databases">
        <title>Chitinophaga sp. G-6-1-13 sp. nov., isolated from soil.</title>
        <authorList>
            <person name="Dahal R.H."/>
            <person name="Chaudhary D.K."/>
        </authorList>
    </citation>
    <scope>NUCLEOTIDE SEQUENCE [LARGE SCALE GENOMIC DNA]</scope>
    <source>
        <strain evidence="2 3">G-6-1-13</strain>
    </source>
</reference>
<keyword evidence="3" id="KW-1185">Reference proteome</keyword>
<gene>
    <name evidence="2" type="ORF">HHL17_32735</name>
</gene>
<dbReference type="EMBL" id="JABBGC010000004">
    <property type="protein sequence ID" value="NML41998.1"/>
    <property type="molecule type" value="Genomic_DNA"/>
</dbReference>
<accession>A0A848H2G3</accession>
<evidence type="ECO:0008006" key="4">
    <source>
        <dbReference type="Google" id="ProtNLM"/>
    </source>
</evidence>
<dbReference type="Pfam" id="PF14099">
    <property type="entry name" value="Polysacc_lyase"/>
    <property type="match status" value="1"/>
</dbReference>
<protein>
    <recommendedName>
        <fullName evidence="4">Polysaccharide lyase</fullName>
    </recommendedName>
</protein>
<dbReference type="AlphaFoldDB" id="A0A848H2G3"/>
<dbReference type="InterPro" id="IPR025975">
    <property type="entry name" value="Polysacc_lyase"/>
</dbReference>
<evidence type="ECO:0000313" key="2">
    <source>
        <dbReference type="EMBL" id="NML41998.1"/>
    </source>
</evidence>
<sequence length="281" mass="30402">MKKTAMIFQGIVFLTMASFASLTSCQKELQSPIAASQKTNAKSSLNVIASGDTLLNVTYESGTLNSGITGLGSTSASAPDAAYMISPGKTGNYGIAHKVVLDDTAYLSAGQPRSESDALGITNARFQPGYARRYEFSVLLKDWTTWTSSMPADADILFQAKPTSGGPFFFIAAKRNAIVFRHGATAQDNLVSDYTSYINQWIDFRVDVLWSNSGTGTYSVYTRLPGGNYTLKAQYSNESNYSSTSAYGYIKWGLYRADQSTANGSVTTRIAYHDNISIIAL</sequence>
<dbReference type="PROSITE" id="PS51257">
    <property type="entry name" value="PROKAR_LIPOPROTEIN"/>
    <property type="match status" value="1"/>
</dbReference>
<dbReference type="RefSeq" id="WP_169229000.1">
    <property type="nucleotide sequence ID" value="NZ_JABBGC010000004.1"/>
</dbReference>
<dbReference type="Gene3D" id="2.60.120.200">
    <property type="match status" value="1"/>
</dbReference>
<name>A0A848H2G3_9BACT</name>
<feature type="signal peptide" evidence="1">
    <location>
        <begin position="1"/>
        <end position="20"/>
    </location>
</feature>
<comment type="caution">
    <text evidence="2">The sequence shown here is derived from an EMBL/GenBank/DDBJ whole genome shotgun (WGS) entry which is preliminary data.</text>
</comment>
<keyword evidence="1" id="KW-0732">Signal</keyword>